<name>A0ABT6YXE6_9BACT</name>
<proteinExistence type="predicted"/>
<protein>
    <recommendedName>
        <fullName evidence="3">Capsular biosynthesis protein</fullName>
    </recommendedName>
</protein>
<evidence type="ECO:0000313" key="1">
    <source>
        <dbReference type="EMBL" id="MDI9873367.1"/>
    </source>
</evidence>
<dbReference type="Proteomes" id="UP001225761">
    <property type="component" value="Unassembled WGS sequence"/>
</dbReference>
<dbReference type="InterPro" id="IPR011009">
    <property type="entry name" value="Kinase-like_dom_sf"/>
</dbReference>
<reference evidence="1 2" key="1">
    <citation type="submission" date="2023-05" db="EMBL/GenBank/DDBJ databases">
        <title>Novel species of genus Flectobacillus isolated from stream in China.</title>
        <authorList>
            <person name="Lu H."/>
        </authorList>
    </citation>
    <scope>NUCLEOTIDE SEQUENCE [LARGE SCALE GENOMIC DNA]</scope>
    <source>
        <strain evidence="1 2">LFS242W</strain>
    </source>
</reference>
<organism evidence="1 2">
    <name type="scientific">Flectobacillus rivi</name>
    <dbReference type="NCBI Taxonomy" id="2984209"/>
    <lineage>
        <taxon>Bacteria</taxon>
        <taxon>Pseudomonadati</taxon>
        <taxon>Bacteroidota</taxon>
        <taxon>Cytophagia</taxon>
        <taxon>Cytophagales</taxon>
        <taxon>Flectobacillaceae</taxon>
        <taxon>Flectobacillus</taxon>
    </lineage>
</organism>
<dbReference type="SUPFAM" id="SSF56112">
    <property type="entry name" value="Protein kinase-like (PK-like)"/>
    <property type="match status" value="1"/>
</dbReference>
<gene>
    <name evidence="1" type="ORF">QM481_02455</name>
</gene>
<dbReference type="InterPro" id="IPR029044">
    <property type="entry name" value="Nucleotide-diphossugar_trans"/>
</dbReference>
<dbReference type="Gene3D" id="3.90.550.10">
    <property type="entry name" value="Spore Coat Polysaccharide Biosynthesis Protein SpsA, Chain A"/>
    <property type="match status" value="1"/>
</dbReference>
<dbReference type="EMBL" id="JASHIE010000001">
    <property type="protein sequence ID" value="MDI9873367.1"/>
    <property type="molecule type" value="Genomic_DNA"/>
</dbReference>
<sequence>MANILIIPSARFIAAEMQLDYGLIPPVLLPLGTSTSLDYILSSFSYDRCLIGLHDEFNRVDDYIKNKNIEAELVYIESDNQLLSNQLGFSILKILESCKLKDGDNLIINFGDTIVFNRLNLISGFEEQTDFIFTSSIEDQFRWTTISADAKVHIYDKNIINRPQVGNVITGVLHIYDAFLFQTILRKELENEFVVFTQTDSFYLALEKYLNYRSKLELVPINDNDWIDLGHLDTFYKSKARFLNARHFNSFEIDLFWGKIKKLSNYTKKFIDEINWYVNLPARLKSLIPTIYSYSVDVEPFFVEMEYYSYPTLNQLYLFSNISISQWREIFKKLLSIQREFSKIERRVDDVFIKAFYFDKTKQRLLELKKDSNFLRFFESNIVLNKKEYPSLTTLLENLESFIDSNITYFTTTAGVIHGDFCLSNILYDIKTGVVKLIDPRGSFIDSSVFGDPRYDLAKISHSVHGFYDLILNDSYSLLEHDNAMSFELTIYKSSQQEELSSLFLNLMAENGVVNRQILAIESLLFLSMVPLHSDDLKRQKAFLMRGLELYYSL</sequence>
<dbReference type="Gene3D" id="3.90.1200.10">
    <property type="match status" value="1"/>
</dbReference>
<keyword evidence="2" id="KW-1185">Reference proteome</keyword>
<dbReference type="RefSeq" id="WP_283380528.1">
    <property type="nucleotide sequence ID" value="NZ_JASHIE010000001.1"/>
</dbReference>
<comment type="caution">
    <text evidence="1">The sequence shown here is derived from an EMBL/GenBank/DDBJ whole genome shotgun (WGS) entry which is preliminary data.</text>
</comment>
<accession>A0ABT6YXE6</accession>
<evidence type="ECO:0008006" key="3">
    <source>
        <dbReference type="Google" id="ProtNLM"/>
    </source>
</evidence>
<evidence type="ECO:0000313" key="2">
    <source>
        <dbReference type="Proteomes" id="UP001225761"/>
    </source>
</evidence>